<keyword evidence="3 5" id="KW-0687">Ribonucleoprotein</keyword>
<evidence type="ECO:0000313" key="6">
    <source>
        <dbReference type="EMBL" id="OGZ37630.1"/>
    </source>
</evidence>
<dbReference type="PANTHER" id="PTHR12534">
    <property type="entry name" value="30S RIBOSOMAL PROTEIN S2 PROKARYOTIC AND ORGANELLAR"/>
    <property type="match status" value="1"/>
</dbReference>
<dbReference type="HAMAP" id="MF_00291_B">
    <property type="entry name" value="Ribosomal_uS2_B"/>
    <property type="match status" value="1"/>
</dbReference>
<proteinExistence type="inferred from homology"/>
<dbReference type="AlphaFoldDB" id="A0A1G2FJ00"/>
<sequence>MLRAGVHFGHRSSRWNPKMKPYIFTTRHNVHVIDLEKTHKNLERALKFLQEIKDKNGVILFVGTKVSAKKIIEEAAKECKMPFVTERWLGGTLTNFKIISERLTHLKDLEAKKKSDEWGKYTKKERHDFEIEINKLNQRFGGIKKITKLPDALFIADIRQDDLAAKEAKMKGIPSVGLCDTNTNPNSIDYPIPSNDDASSALKLMVGAVANTLK</sequence>
<evidence type="ECO:0000256" key="3">
    <source>
        <dbReference type="ARBA" id="ARBA00023274"/>
    </source>
</evidence>
<dbReference type="Gene3D" id="3.40.50.10490">
    <property type="entry name" value="Glucose-6-phosphate isomerase like protein, domain 1"/>
    <property type="match status" value="1"/>
</dbReference>
<evidence type="ECO:0000313" key="7">
    <source>
        <dbReference type="Proteomes" id="UP000177247"/>
    </source>
</evidence>
<keyword evidence="2 5" id="KW-0689">Ribosomal protein</keyword>
<dbReference type="GO" id="GO:0006412">
    <property type="term" value="P:translation"/>
    <property type="evidence" value="ECO:0007669"/>
    <property type="project" value="UniProtKB-UniRule"/>
</dbReference>
<accession>A0A1G2FJ00</accession>
<dbReference type="CDD" id="cd01425">
    <property type="entry name" value="RPS2"/>
    <property type="match status" value="1"/>
</dbReference>
<dbReference type="EMBL" id="MHNC01000052">
    <property type="protein sequence ID" value="OGZ37630.1"/>
    <property type="molecule type" value="Genomic_DNA"/>
</dbReference>
<dbReference type="GO" id="GO:0003735">
    <property type="term" value="F:structural constituent of ribosome"/>
    <property type="evidence" value="ECO:0007669"/>
    <property type="project" value="InterPro"/>
</dbReference>
<protein>
    <recommendedName>
        <fullName evidence="4 5">Small ribosomal subunit protein uS2</fullName>
    </recommendedName>
</protein>
<dbReference type="Pfam" id="PF00318">
    <property type="entry name" value="Ribosomal_S2"/>
    <property type="match status" value="1"/>
</dbReference>
<dbReference type="InterPro" id="IPR001865">
    <property type="entry name" value="Ribosomal_uS2"/>
</dbReference>
<dbReference type="Proteomes" id="UP000177247">
    <property type="component" value="Unassembled WGS sequence"/>
</dbReference>
<evidence type="ECO:0000256" key="5">
    <source>
        <dbReference type="HAMAP-Rule" id="MF_00291"/>
    </source>
</evidence>
<gene>
    <name evidence="5" type="primary">rpsB</name>
    <name evidence="6" type="ORF">A3E90_02675</name>
</gene>
<dbReference type="PANTHER" id="PTHR12534:SF0">
    <property type="entry name" value="SMALL RIBOSOMAL SUBUNIT PROTEIN US2M"/>
    <property type="match status" value="1"/>
</dbReference>
<dbReference type="NCBIfam" id="TIGR01011">
    <property type="entry name" value="rpsB_bact"/>
    <property type="match status" value="1"/>
</dbReference>
<name>A0A1G2FJ00_9BACT</name>
<dbReference type="GO" id="GO:0015935">
    <property type="term" value="C:small ribosomal subunit"/>
    <property type="evidence" value="ECO:0007669"/>
    <property type="project" value="InterPro"/>
</dbReference>
<reference evidence="6 7" key="1">
    <citation type="journal article" date="2016" name="Nat. Commun.">
        <title>Thousands of microbial genomes shed light on interconnected biogeochemical processes in an aquifer system.</title>
        <authorList>
            <person name="Anantharaman K."/>
            <person name="Brown C.T."/>
            <person name="Hug L.A."/>
            <person name="Sharon I."/>
            <person name="Castelle C.J."/>
            <person name="Probst A.J."/>
            <person name="Thomas B.C."/>
            <person name="Singh A."/>
            <person name="Wilkins M.J."/>
            <person name="Karaoz U."/>
            <person name="Brodie E.L."/>
            <person name="Williams K.H."/>
            <person name="Hubbard S.S."/>
            <person name="Banfield J.F."/>
        </authorList>
    </citation>
    <scope>NUCLEOTIDE SEQUENCE [LARGE SCALE GENOMIC DNA]</scope>
</reference>
<evidence type="ECO:0000256" key="1">
    <source>
        <dbReference type="ARBA" id="ARBA00006242"/>
    </source>
</evidence>
<comment type="caution">
    <text evidence="6">The sequence shown here is derived from an EMBL/GenBank/DDBJ whole genome shotgun (WGS) entry which is preliminary data.</text>
</comment>
<dbReference type="SUPFAM" id="SSF52313">
    <property type="entry name" value="Ribosomal protein S2"/>
    <property type="match status" value="1"/>
</dbReference>
<dbReference type="InterPro" id="IPR023591">
    <property type="entry name" value="Ribosomal_uS2_flav_dom_sf"/>
</dbReference>
<dbReference type="PRINTS" id="PR00395">
    <property type="entry name" value="RIBOSOMALS2"/>
</dbReference>
<evidence type="ECO:0000256" key="2">
    <source>
        <dbReference type="ARBA" id="ARBA00022980"/>
    </source>
</evidence>
<organism evidence="6 7">
    <name type="scientific">Candidatus Portnoybacteria bacterium RIFCSPHIGHO2_12_FULL_40_11</name>
    <dbReference type="NCBI Taxonomy" id="1801998"/>
    <lineage>
        <taxon>Bacteria</taxon>
        <taxon>Candidatus Portnoyibacteriota</taxon>
    </lineage>
</organism>
<comment type="similarity">
    <text evidence="1 5">Belongs to the universal ribosomal protein uS2 family.</text>
</comment>
<evidence type="ECO:0000256" key="4">
    <source>
        <dbReference type="ARBA" id="ARBA00035256"/>
    </source>
</evidence>
<dbReference type="InterPro" id="IPR005706">
    <property type="entry name" value="Ribosomal_uS2_bac/mit/plastid"/>
</dbReference>
<dbReference type="Gene3D" id="1.10.287.610">
    <property type="entry name" value="Helix hairpin bin"/>
    <property type="match status" value="1"/>
</dbReference>